<accession>A0A9X3N180</accession>
<dbReference type="RefSeq" id="WP_270044382.1">
    <property type="nucleotide sequence ID" value="NZ_JAPDOD010000042.1"/>
</dbReference>
<dbReference type="AlphaFoldDB" id="A0A9X3N180"/>
<dbReference type="Gene3D" id="3.30.530.20">
    <property type="match status" value="1"/>
</dbReference>
<dbReference type="InterPro" id="IPR019587">
    <property type="entry name" value="Polyketide_cyclase/dehydratase"/>
</dbReference>
<proteinExistence type="predicted"/>
<sequence>MTPPQPVTVFIDVPQPRDAVYDYLDVMANHEAFTDHMLTNWRVSGPPTGIGSKANVTTKAGGMTDEAEIEVFEVEPGRMIRERSIAAKGKRIAHGTYTLSDLPDGGTHIEFEFALQKVPAMERPLLPLMRKLLRTGNEKAMQRLAALLESGQTAKAA</sequence>
<evidence type="ECO:0000313" key="2">
    <source>
        <dbReference type="Proteomes" id="UP001149140"/>
    </source>
</evidence>
<gene>
    <name evidence="1" type="ORF">OM076_32955</name>
</gene>
<organism evidence="1 2">
    <name type="scientific">Solirubrobacter ginsenosidimutans</name>
    <dbReference type="NCBI Taxonomy" id="490573"/>
    <lineage>
        <taxon>Bacteria</taxon>
        <taxon>Bacillati</taxon>
        <taxon>Actinomycetota</taxon>
        <taxon>Thermoleophilia</taxon>
        <taxon>Solirubrobacterales</taxon>
        <taxon>Solirubrobacteraceae</taxon>
        <taxon>Solirubrobacter</taxon>
    </lineage>
</organism>
<dbReference type="Proteomes" id="UP001149140">
    <property type="component" value="Unassembled WGS sequence"/>
</dbReference>
<comment type="caution">
    <text evidence="1">The sequence shown here is derived from an EMBL/GenBank/DDBJ whole genome shotgun (WGS) entry which is preliminary data.</text>
</comment>
<dbReference type="Pfam" id="PF10604">
    <property type="entry name" value="Polyketide_cyc2"/>
    <property type="match status" value="1"/>
</dbReference>
<protein>
    <submittedName>
        <fullName evidence="1">SRPBCC family protein</fullName>
    </submittedName>
</protein>
<name>A0A9X3N180_9ACTN</name>
<reference evidence="1" key="1">
    <citation type="submission" date="2022-10" db="EMBL/GenBank/DDBJ databases">
        <title>The WGS of Solirubrobacter ginsenosidimutans DSM 21036.</title>
        <authorList>
            <person name="Jiang Z."/>
        </authorList>
    </citation>
    <scope>NUCLEOTIDE SEQUENCE</scope>
    <source>
        <strain evidence="1">DSM 21036</strain>
    </source>
</reference>
<keyword evidence="2" id="KW-1185">Reference proteome</keyword>
<dbReference type="InterPro" id="IPR023393">
    <property type="entry name" value="START-like_dom_sf"/>
</dbReference>
<dbReference type="EMBL" id="JAPDOD010000042">
    <property type="protein sequence ID" value="MDA0165125.1"/>
    <property type="molecule type" value="Genomic_DNA"/>
</dbReference>
<dbReference type="SUPFAM" id="SSF55961">
    <property type="entry name" value="Bet v1-like"/>
    <property type="match status" value="1"/>
</dbReference>
<evidence type="ECO:0000313" key="1">
    <source>
        <dbReference type="EMBL" id="MDA0165125.1"/>
    </source>
</evidence>